<reference evidence="2" key="1">
    <citation type="submission" date="2021-01" db="EMBL/GenBank/DDBJ databases">
        <authorList>
            <person name="Kaushik A."/>
        </authorList>
    </citation>
    <scope>NUCLEOTIDE SEQUENCE</scope>
    <source>
        <strain evidence="2">AG4-R118</strain>
    </source>
</reference>
<proteinExistence type="predicted"/>
<dbReference type="AlphaFoldDB" id="A0A8H3D191"/>
<protein>
    <recommendedName>
        <fullName evidence="4">tRNA pseudouridine synthase</fullName>
    </recommendedName>
</protein>
<evidence type="ECO:0000313" key="2">
    <source>
        <dbReference type="EMBL" id="CAE6499870.1"/>
    </source>
</evidence>
<comment type="caution">
    <text evidence="2">The sequence shown here is derived from an EMBL/GenBank/DDBJ whole genome shotgun (WGS) entry which is preliminary data.</text>
</comment>
<feature type="compositionally biased region" description="Acidic residues" evidence="1">
    <location>
        <begin position="194"/>
        <end position="203"/>
    </location>
</feature>
<dbReference type="SUPFAM" id="SSF55120">
    <property type="entry name" value="Pseudouridine synthase"/>
    <property type="match status" value="1"/>
</dbReference>
<sequence>MISIDVKEPYVIDGIEWTSIMYHGQSFMLHQRKMTTLLIFTSRTGTPAASLIPQTFNPSKLLIPKAPALGLLLQEPRFGTYNKHVLEENELAAGRGQVDRTREPIDWEPLRETIDTFKHAYIYSRIRAEEAKHGVFAAWLKFIDDYEGWEFKYLNPQGEVPAEAIVRHEKRTRGSTNKFREYLWKNPAGKADECATDSEDEDGTNLKKPNVDMEG</sequence>
<gene>
    <name evidence="2" type="ORF">RDB_LOCUS151519</name>
</gene>
<dbReference type="GO" id="GO:0009982">
    <property type="term" value="F:pseudouridine synthase activity"/>
    <property type="evidence" value="ECO:0007669"/>
    <property type="project" value="InterPro"/>
</dbReference>
<evidence type="ECO:0008006" key="4">
    <source>
        <dbReference type="Google" id="ProtNLM"/>
    </source>
</evidence>
<evidence type="ECO:0000313" key="3">
    <source>
        <dbReference type="Proteomes" id="UP000663888"/>
    </source>
</evidence>
<dbReference type="GO" id="GO:0001522">
    <property type="term" value="P:pseudouridine synthesis"/>
    <property type="evidence" value="ECO:0007669"/>
    <property type="project" value="InterPro"/>
</dbReference>
<dbReference type="GO" id="GO:0003723">
    <property type="term" value="F:RNA binding"/>
    <property type="evidence" value="ECO:0007669"/>
    <property type="project" value="InterPro"/>
</dbReference>
<dbReference type="InterPro" id="IPR020095">
    <property type="entry name" value="PsdUridine_synth_TruA_C"/>
</dbReference>
<dbReference type="Gene3D" id="3.30.70.660">
    <property type="entry name" value="Pseudouridine synthase I, catalytic domain, C-terminal subdomain"/>
    <property type="match status" value="1"/>
</dbReference>
<dbReference type="Proteomes" id="UP000663888">
    <property type="component" value="Unassembled WGS sequence"/>
</dbReference>
<dbReference type="InterPro" id="IPR020103">
    <property type="entry name" value="PsdUridine_synth_cat_dom_sf"/>
</dbReference>
<name>A0A8H3D191_9AGAM</name>
<accession>A0A8H3D191</accession>
<feature type="region of interest" description="Disordered" evidence="1">
    <location>
        <begin position="190"/>
        <end position="215"/>
    </location>
</feature>
<organism evidence="2 3">
    <name type="scientific">Rhizoctonia solani</name>
    <dbReference type="NCBI Taxonomy" id="456999"/>
    <lineage>
        <taxon>Eukaryota</taxon>
        <taxon>Fungi</taxon>
        <taxon>Dikarya</taxon>
        <taxon>Basidiomycota</taxon>
        <taxon>Agaricomycotina</taxon>
        <taxon>Agaricomycetes</taxon>
        <taxon>Cantharellales</taxon>
        <taxon>Ceratobasidiaceae</taxon>
        <taxon>Rhizoctonia</taxon>
    </lineage>
</organism>
<dbReference type="EMBL" id="CAJMWX010001638">
    <property type="protein sequence ID" value="CAE6499870.1"/>
    <property type="molecule type" value="Genomic_DNA"/>
</dbReference>
<evidence type="ECO:0000256" key="1">
    <source>
        <dbReference type="SAM" id="MobiDB-lite"/>
    </source>
</evidence>